<dbReference type="InterPro" id="IPR050261">
    <property type="entry name" value="FrsA_esterase"/>
</dbReference>
<name>A0A1G2BN32_9BACT</name>
<feature type="domain" description="Peptidase S9 prolyl oligopeptidase catalytic" evidence="2">
    <location>
        <begin position="73"/>
        <end position="280"/>
    </location>
</feature>
<accession>A0A1G2BN32</accession>
<dbReference type="Gene3D" id="3.40.50.1820">
    <property type="entry name" value="alpha/beta hydrolase"/>
    <property type="match status" value="1"/>
</dbReference>
<dbReference type="GO" id="GO:0006508">
    <property type="term" value="P:proteolysis"/>
    <property type="evidence" value="ECO:0007669"/>
    <property type="project" value="InterPro"/>
</dbReference>
<reference evidence="3 4" key="1">
    <citation type="journal article" date="2016" name="Nat. Commun.">
        <title>Thousands of microbial genomes shed light on interconnected biogeochemical processes in an aquifer system.</title>
        <authorList>
            <person name="Anantharaman K."/>
            <person name="Brown C.T."/>
            <person name="Hug L.A."/>
            <person name="Sharon I."/>
            <person name="Castelle C.J."/>
            <person name="Probst A.J."/>
            <person name="Thomas B.C."/>
            <person name="Singh A."/>
            <person name="Wilkins M.J."/>
            <person name="Karaoz U."/>
            <person name="Brodie E.L."/>
            <person name="Williams K.H."/>
            <person name="Hubbard S.S."/>
            <person name="Banfield J.F."/>
        </authorList>
    </citation>
    <scope>NUCLEOTIDE SEQUENCE [LARGE SCALE GENOMIC DNA]</scope>
</reference>
<dbReference type="EMBL" id="MHKK01000009">
    <property type="protein sequence ID" value="OGY90518.1"/>
    <property type="molecule type" value="Genomic_DNA"/>
</dbReference>
<dbReference type="GO" id="GO:0008236">
    <property type="term" value="F:serine-type peptidase activity"/>
    <property type="evidence" value="ECO:0007669"/>
    <property type="project" value="InterPro"/>
</dbReference>
<sequence>MAEKELDGNSLTLGKVLAGNSAYTRYYSTYNSGRFKISGIMNVPTGKGPFPVLILNHGHIDTAVYTNGRGLKREQDYLARRGYVVLHPDYRNHADSDKDPDDEYSLRFSYTEDVINAVLAVKNSGFSFVDPERIGMLGHSMGGGIAQNVMVAKPDLVKAFVLFAPVSSQYRDNFEKWVQRRAEIADVIIREHGTPESNPSFWDNVSPINFLDRVVAPVQIHHGTADQSVPLAWSQKLDDALERTGAEHQLYVYDGEPHEFINAWPLVMQRTVDFFDTQVKAQ</sequence>
<dbReference type="PANTHER" id="PTHR22946:SF9">
    <property type="entry name" value="POLYKETIDE TRANSFERASE AF380"/>
    <property type="match status" value="1"/>
</dbReference>
<dbReference type="GO" id="GO:0052689">
    <property type="term" value="F:carboxylic ester hydrolase activity"/>
    <property type="evidence" value="ECO:0007669"/>
    <property type="project" value="UniProtKB-ARBA"/>
</dbReference>
<keyword evidence="1" id="KW-0378">Hydrolase</keyword>
<evidence type="ECO:0000256" key="1">
    <source>
        <dbReference type="ARBA" id="ARBA00022801"/>
    </source>
</evidence>
<dbReference type="InterPro" id="IPR029058">
    <property type="entry name" value="AB_hydrolase_fold"/>
</dbReference>
<evidence type="ECO:0000313" key="4">
    <source>
        <dbReference type="Proteomes" id="UP000177817"/>
    </source>
</evidence>
<dbReference type="Proteomes" id="UP000177817">
    <property type="component" value="Unassembled WGS sequence"/>
</dbReference>
<dbReference type="AlphaFoldDB" id="A0A1G2BN32"/>
<proteinExistence type="predicted"/>
<organism evidence="3 4">
    <name type="scientific">Candidatus Komeilibacteria bacterium RIFCSPHIGHO2_01_FULL_52_14</name>
    <dbReference type="NCBI Taxonomy" id="1798549"/>
    <lineage>
        <taxon>Bacteria</taxon>
        <taxon>Candidatus Komeiliibacteriota</taxon>
    </lineage>
</organism>
<dbReference type="InterPro" id="IPR001375">
    <property type="entry name" value="Peptidase_S9_cat"/>
</dbReference>
<protein>
    <submittedName>
        <fullName evidence="3">Peptidase S9</fullName>
    </submittedName>
</protein>
<dbReference type="Pfam" id="PF00326">
    <property type="entry name" value="Peptidase_S9"/>
    <property type="match status" value="1"/>
</dbReference>
<evidence type="ECO:0000313" key="3">
    <source>
        <dbReference type="EMBL" id="OGY90518.1"/>
    </source>
</evidence>
<dbReference type="SUPFAM" id="SSF53474">
    <property type="entry name" value="alpha/beta-Hydrolases"/>
    <property type="match status" value="1"/>
</dbReference>
<gene>
    <name evidence="3" type="ORF">A2677_00115</name>
</gene>
<evidence type="ECO:0000259" key="2">
    <source>
        <dbReference type="Pfam" id="PF00326"/>
    </source>
</evidence>
<comment type="caution">
    <text evidence="3">The sequence shown here is derived from an EMBL/GenBank/DDBJ whole genome shotgun (WGS) entry which is preliminary data.</text>
</comment>
<dbReference type="PANTHER" id="PTHR22946">
    <property type="entry name" value="DIENELACTONE HYDROLASE DOMAIN-CONTAINING PROTEIN-RELATED"/>
    <property type="match status" value="1"/>
</dbReference>